<dbReference type="PANTHER" id="PTHR13475">
    <property type="entry name" value="NEUGRIN"/>
    <property type="match status" value="1"/>
</dbReference>
<dbReference type="InterPro" id="IPR010487">
    <property type="entry name" value="NGRN/Rrg9"/>
</dbReference>
<name>A0A0D1WYM5_9EURO</name>
<dbReference type="Pfam" id="PF06413">
    <property type="entry name" value="Neugrin"/>
    <property type="match status" value="1"/>
</dbReference>
<dbReference type="HOGENOM" id="CLU_047598_3_0_1"/>
<feature type="region of interest" description="Disordered" evidence="6">
    <location>
        <begin position="266"/>
        <end position="303"/>
    </location>
</feature>
<comment type="similarity">
    <text evidence="3">Belongs to the RRG9 family.</text>
</comment>
<dbReference type="GO" id="GO:0005739">
    <property type="term" value="C:mitochondrion"/>
    <property type="evidence" value="ECO:0007669"/>
    <property type="project" value="UniProtKB-SubCell"/>
</dbReference>
<dbReference type="OrthoDB" id="5578174at2759"/>
<feature type="region of interest" description="Disordered" evidence="6">
    <location>
        <begin position="83"/>
        <end position="161"/>
    </location>
</feature>
<sequence length="303" mass="35052">MSMNEHAGRLVWDVVRSARPSYNQSRLLHSYARTPLSSSFASLSLASQPTRTVISSACSKDQDIHLRKRRRYSSNAGNEAVNGRFDEIERRPARRGTGEDVRSVESTFKPTGPRGEGKARWNARERMSAKDNSRGAERQRSPSDVDISGVKNQRRKKRVDLQDLAEPVKYKKSEPWQIQKQALEQKFGGDGWQPRKKLSPDTMEGIRTLHAEDPDRYSTPLLAEHFKVSPEAIRRILKSKWKPTEKESERRKERWAKRHDRIWDQQAELGLRPKRAEDKSLEDPDEFEENLRAKEILDNARNA</sequence>
<gene>
    <name evidence="7" type="ORF">PV11_07789</name>
</gene>
<feature type="compositionally biased region" description="Basic and acidic residues" evidence="6">
    <location>
        <begin position="84"/>
        <end position="103"/>
    </location>
</feature>
<reference evidence="7 8" key="1">
    <citation type="submission" date="2015-01" db="EMBL/GenBank/DDBJ databases">
        <title>The Genome Sequence of Exophiala sideris CBS121828.</title>
        <authorList>
            <consortium name="The Broad Institute Genomics Platform"/>
            <person name="Cuomo C."/>
            <person name="de Hoog S."/>
            <person name="Gorbushina A."/>
            <person name="Stielow B."/>
            <person name="Teixiera M."/>
            <person name="Abouelleil A."/>
            <person name="Chapman S.B."/>
            <person name="Priest M."/>
            <person name="Young S.K."/>
            <person name="Wortman J."/>
            <person name="Nusbaum C."/>
            <person name="Birren B."/>
        </authorList>
    </citation>
    <scope>NUCLEOTIDE SEQUENCE [LARGE SCALE GENOMIC DNA]</scope>
    <source>
        <strain evidence="7 8">CBS 121828</strain>
    </source>
</reference>
<dbReference type="AlphaFoldDB" id="A0A0D1WYM5"/>
<dbReference type="GO" id="GO:0005634">
    <property type="term" value="C:nucleus"/>
    <property type="evidence" value="ECO:0007669"/>
    <property type="project" value="TreeGrafter"/>
</dbReference>
<keyword evidence="5" id="KW-0809">Transit peptide</keyword>
<comment type="function">
    <text evidence="1">Required for respiratory activity and maintenance and expression of the mitochondrial genome.</text>
</comment>
<organism evidence="7 8">
    <name type="scientific">Exophiala sideris</name>
    <dbReference type="NCBI Taxonomy" id="1016849"/>
    <lineage>
        <taxon>Eukaryota</taxon>
        <taxon>Fungi</taxon>
        <taxon>Dikarya</taxon>
        <taxon>Ascomycota</taxon>
        <taxon>Pezizomycotina</taxon>
        <taxon>Eurotiomycetes</taxon>
        <taxon>Chaetothyriomycetidae</taxon>
        <taxon>Chaetothyriales</taxon>
        <taxon>Herpotrichiellaceae</taxon>
        <taxon>Exophiala</taxon>
    </lineage>
</organism>
<evidence type="ECO:0000256" key="1">
    <source>
        <dbReference type="ARBA" id="ARBA00003548"/>
    </source>
</evidence>
<evidence type="ECO:0000256" key="5">
    <source>
        <dbReference type="ARBA" id="ARBA00022946"/>
    </source>
</evidence>
<protein>
    <recommendedName>
        <fullName evidence="4">Required for respiratory growth protein 9, mitochondrial</fullName>
    </recommendedName>
</protein>
<feature type="compositionally biased region" description="Basic and acidic residues" evidence="6">
    <location>
        <begin position="289"/>
        <end position="303"/>
    </location>
</feature>
<proteinExistence type="inferred from homology"/>
<dbReference type="EMBL" id="KN846953">
    <property type="protein sequence ID" value="KIV80276.1"/>
    <property type="molecule type" value="Genomic_DNA"/>
</dbReference>
<evidence type="ECO:0000256" key="3">
    <source>
        <dbReference type="ARBA" id="ARBA00010895"/>
    </source>
</evidence>
<dbReference type="STRING" id="1016849.A0A0D1WYM5"/>
<dbReference type="PANTHER" id="PTHR13475:SF3">
    <property type="entry name" value="NEUGRIN"/>
    <property type="match status" value="1"/>
</dbReference>
<accession>A0A0D1WYM5</accession>
<evidence type="ECO:0000313" key="7">
    <source>
        <dbReference type="EMBL" id="KIV80276.1"/>
    </source>
</evidence>
<evidence type="ECO:0000256" key="2">
    <source>
        <dbReference type="ARBA" id="ARBA00004173"/>
    </source>
</evidence>
<evidence type="ECO:0000313" key="8">
    <source>
        <dbReference type="Proteomes" id="UP000053599"/>
    </source>
</evidence>
<evidence type="ECO:0000256" key="4">
    <source>
        <dbReference type="ARBA" id="ARBA00013566"/>
    </source>
</evidence>
<dbReference type="Proteomes" id="UP000053599">
    <property type="component" value="Unassembled WGS sequence"/>
</dbReference>
<evidence type="ECO:0000256" key="6">
    <source>
        <dbReference type="SAM" id="MobiDB-lite"/>
    </source>
</evidence>
<feature type="compositionally biased region" description="Basic and acidic residues" evidence="6">
    <location>
        <begin position="115"/>
        <end position="143"/>
    </location>
</feature>
<comment type="subcellular location">
    <subcellularLocation>
        <location evidence="2">Mitochondrion</location>
    </subcellularLocation>
</comment>